<name>A0A0N8PRX6_9CHLR</name>
<keyword evidence="2" id="KW-1185">Reference proteome</keyword>
<comment type="caution">
    <text evidence="1">The sequence shown here is derived from an EMBL/GenBank/DDBJ whole genome shotgun (WGS) entry which is preliminary data.</text>
</comment>
<dbReference type="AlphaFoldDB" id="A0A0N8PRX6"/>
<evidence type="ECO:0000313" key="2">
    <source>
        <dbReference type="Proteomes" id="UP000050509"/>
    </source>
</evidence>
<sequence length="247" mass="26970">MNDQIARMLPVLTEIFDGLAIQSAHASPPAALEMLRAAGATVQQEETARFNGLAELGGARREVVRLGLQLPADTILFCDFDRALHWAEYHPDELRAIASELAAHDFTVLGRTARAFASHPAVQCHTELIINNVFARCGGKTWDITAAARGMSRRAAEAILAGCPEASIGTDMAWPLFLLKGGDLSVAYRETEGLEFETADRFPDEIAAAGGREQWLDQLDDDPAQWSFRLDLARIEVAAAEPYAQRP</sequence>
<accession>A0A0N8PRX6</accession>
<evidence type="ECO:0000313" key="1">
    <source>
        <dbReference type="EMBL" id="KPV51149.1"/>
    </source>
</evidence>
<organism evidence="1 2">
    <name type="scientific">Kouleothrix aurantiaca</name>
    <dbReference type="NCBI Taxonomy" id="186479"/>
    <lineage>
        <taxon>Bacteria</taxon>
        <taxon>Bacillati</taxon>
        <taxon>Chloroflexota</taxon>
        <taxon>Chloroflexia</taxon>
        <taxon>Chloroflexales</taxon>
        <taxon>Roseiflexineae</taxon>
        <taxon>Roseiflexaceae</taxon>
        <taxon>Kouleothrix</taxon>
    </lineage>
</organism>
<dbReference type="EMBL" id="LJCR01001047">
    <property type="protein sequence ID" value="KPV51149.1"/>
    <property type="molecule type" value="Genomic_DNA"/>
</dbReference>
<reference evidence="1 2" key="1">
    <citation type="submission" date="2015-09" db="EMBL/GenBank/DDBJ databases">
        <title>Draft genome sequence of Kouleothrix aurantiaca JCM 19913.</title>
        <authorList>
            <person name="Hemp J."/>
        </authorList>
    </citation>
    <scope>NUCLEOTIDE SEQUENCE [LARGE SCALE GENOMIC DNA]</scope>
    <source>
        <strain evidence="1 2">COM-B</strain>
    </source>
</reference>
<protein>
    <submittedName>
        <fullName evidence="1">Uncharacterized protein</fullName>
    </submittedName>
</protein>
<gene>
    <name evidence="1" type="ORF">SE17_22875</name>
</gene>
<proteinExistence type="predicted"/>
<dbReference type="PATRIC" id="fig|186479.3.peg.269"/>
<dbReference type="Proteomes" id="UP000050509">
    <property type="component" value="Unassembled WGS sequence"/>
</dbReference>